<protein>
    <submittedName>
        <fullName evidence="1">Uncharacterized protein</fullName>
    </submittedName>
</protein>
<name>A0A098B4X3_DESHA</name>
<accession>A0A098B4X3</accession>
<organism evidence="1">
    <name type="scientific">Desulfitobacterium hafniense</name>
    <name type="common">Desulfitobacterium frappieri</name>
    <dbReference type="NCBI Taxonomy" id="49338"/>
    <lineage>
        <taxon>Bacteria</taxon>
        <taxon>Bacillati</taxon>
        <taxon>Bacillota</taxon>
        <taxon>Clostridia</taxon>
        <taxon>Eubacteriales</taxon>
        <taxon>Desulfitobacteriaceae</taxon>
        <taxon>Desulfitobacterium</taxon>
    </lineage>
</organism>
<sequence>MYYASVVVNTLTIMARHPIDSEEQEIPARRKHEKDSTVIMVR</sequence>
<dbReference type="RefSeq" id="WP_274532759.1">
    <property type="nucleotide sequence ID" value="NZ_LK996017.1"/>
</dbReference>
<dbReference type="AlphaFoldDB" id="A0A098B4X3"/>
<gene>
    <name evidence="1" type="ORF">DPCES_4037</name>
</gene>
<dbReference type="EMBL" id="LK996017">
    <property type="protein sequence ID" value="CDX03923.1"/>
    <property type="molecule type" value="Genomic_DNA"/>
</dbReference>
<reference evidence="1" key="1">
    <citation type="submission" date="2014-07" db="EMBL/GenBank/DDBJ databases">
        <authorList>
            <person name="Hornung V.Bastian."/>
        </authorList>
    </citation>
    <scope>NUCLEOTIDE SEQUENCE</scope>
    <source>
        <strain evidence="1">PCE-S</strain>
    </source>
</reference>
<dbReference type="PATRIC" id="fig|49338.4.peg.4339"/>
<evidence type="ECO:0000313" key="1">
    <source>
        <dbReference type="EMBL" id="CDX03923.1"/>
    </source>
</evidence>
<proteinExistence type="predicted"/>